<evidence type="ECO:0000313" key="2">
    <source>
        <dbReference type="Proteomes" id="UP000814128"/>
    </source>
</evidence>
<organism evidence="1 2">
    <name type="scientific">Vararia minispora EC-137</name>
    <dbReference type="NCBI Taxonomy" id="1314806"/>
    <lineage>
        <taxon>Eukaryota</taxon>
        <taxon>Fungi</taxon>
        <taxon>Dikarya</taxon>
        <taxon>Basidiomycota</taxon>
        <taxon>Agaricomycotina</taxon>
        <taxon>Agaricomycetes</taxon>
        <taxon>Russulales</taxon>
        <taxon>Lachnocladiaceae</taxon>
        <taxon>Vararia</taxon>
    </lineage>
</organism>
<protein>
    <submittedName>
        <fullName evidence="1">WD40-repeat-containing domain protein</fullName>
    </submittedName>
</protein>
<comment type="caution">
    <text evidence="1">The sequence shown here is derived from an EMBL/GenBank/DDBJ whole genome shotgun (WGS) entry which is preliminary data.</text>
</comment>
<reference evidence="1" key="2">
    <citation type="journal article" date="2022" name="New Phytol.">
        <title>Evolutionary transition to the ectomycorrhizal habit in the genomes of a hyperdiverse lineage of mushroom-forming fungi.</title>
        <authorList>
            <person name="Looney B."/>
            <person name="Miyauchi S."/>
            <person name="Morin E."/>
            <person name="Drula E."/>
            <person name="Courty P.E."/>
            <person name="Kohler A."/>
            <person name="Kuo A."/>
            <person name="LaButti K."/>
            <person name="Pangilinan J."/>
            <person name="Lipzen A."/>
            <person name="Riley R."/>
            <person name="Andreopoulos W."/>
            <person name="He G."/>
            <person name="Johnson J."/>
            <person name="Nolan M."/>
            <person name="Tritt A."/>
            <person name="Barry K.W."/>
            <person name="Grigoriev I.V."/>
            <person name="Nagy L.G."/>
            <person name="Hibbett D."/>
            <person name="Henrissat B."/>
            <person name="Matheny P.B."/>
            <person name="Labbe J."/>
            <person name="Martin F.M."/>
        </authorList>
    </citation>
    <scope>NUCLEOTIDE SEQUENCE</scope>
    <source>
        <strain evidence="1">EC-137</strain>
    </source>
</reference>
<gene>
    <name evidence="1" type="ORF">K488DRAFT_59640</name>
</gene>
<keyword evidence="2" id="KW-1185">Reference proteome</keyword>
<name>A0ACB8Q8S2_9AGAM</name>
<dbReference type="Proteomes" id="UP000814128">
    <property type="component" value="Unassembled WGS sequence"/>
</dbReference>
<reference evidence="1" key="1">
    <citation type="submission" date="2021-02" db="EMBL/GenBank/DDBJ databases">
        <authorList>
            <consortium name="DOE Joint Genome Institute"/>
            <person name="Ahrendt S."/>
            <person name="Looney B.P."/>
            <person name="Miyauchi S."/>
            <person name="Morin E."/>
            <person name="Drula E."/>
            <person name="Courty P.E."/>
            <person name="Chicoki N."/>
            <person name="Fauchery L."/>
            <person name="Kohler A."/>
            <person name="Kuo A."/>
            <person name="Labutti K."/>
            <person name="Pangilinan J."/>
            <person name="Lipzen A."/>
            <person name="Riley R."/>
            <person name="Andreopoulos W."/>
            <person name="He G."/>
            <person name="Johnson J."/>
            <person name="Barry K.W."/>
            <person name="Grigoriev I.V."/>
            <person name="Nagy L."/>
            <person name="Hibbett D."/>
            <person name="Henrissat B."/>
            <person name="Matheny P.B."/>
            <person name="Labbe J."/>
            <person name="Martin F."/>
        </authorList>
    </citation>
    <scope>NUCLEOTIDE SEQUENCE</scope>
    <source>
        <strain evidence="1">EC-137</strain>
    </source>
</reference>
<accession>A0ACB8Q8S2</accession>
<sequence>MDPVPSSSSVPSTSSVPFPRQPRPRFGPRSPGQRPTAFIVSDAGSPFFHHRFYTEPIALHANAFDLDFVDGAFSAVPHSMTITRPSSPAPTMDFSIINPPSPEPESDPGPSQSTFHRPRHRRFNTIYGNPSPSRGMKNIFPRLWGALSSPARKNRSKSSSDSFVFNSYLSYADLPPLDGEEGELIDDEACFMGRDGASATSGIDLTRTLPPELCVLVFRYLDLASVLACQRVSRRWRRLADDNTVWRDLFFRRDGWAIDLARPTAVPPATPSTPDAPLTLPWRRLYRARQTLDERWSSPAFPPQTMRITGHTNSVYCLEFDSTRIVTGARDHTVRVWRIADGACLGILRAHTGSVLCLKFERDWDVHPGGAPGLLVTGSSDRTVRVWDLHALPGGTVCGDERAVLSGHTGGVLDLRVDARWIVSSSKDSCVFVWDRATLALHRTLVGHEGPVNSIALQAGRLVSASGDGRIMLWDVASGECLRVFEHLRGLACVEYKGDTIISGSNDSKIKIWSASTGECLRTLSGHTELVRALSFDPASGRLVSASYDMSVRVWDVRSGRLVREFLRHQGSHILDVKFDARKIVSVSFDKTILVADFSEGLDADLFV</sequence>
<dbReference type="EMBL" id="MU273797">
    <property type="protein sequence ID" value="KAI0028065.1"/>
    <property type="molecule type" value="Genomic_DNA"/>
</dbReference>
<evidence type="ECO:0000313" key="1">
    <source>
        <dbReference type="EMBL" id="KAI0028065.1"/>
    </source>
</evidence>
<proteinExistence type="predicted"/>